<keyword evidence="6 12" id="KW-0441">Lipid A biosynthesis</keyword>
<evidence type="ECO:0000256" key="2">
    <source>
        <dbReference type="ARBA" id="ARBA00002923"/>
    </source>
</evidence>
<evidence type="ECO:0000256" key="3">
    <source>
        <dbReference type="ARBA" id="ARBA00005002"/>
    </source>
</evidence>
<evidence type="ECO:0000256" key="10">
    <source>
        <dbReference type="ARBA" id="ARBA00023098"/>
    </source>
</evidence>
<keyword evidence="14" id="KW-1185">Reference proteome</keyword>
<dbReference type="PANTHER" id="PTHR33694:SF1">
    <property type="entry name" value="UDP-3-O-ACYL-N-ACETYLGLUCOSAMINE DEACETYLASE 1, MITOCHONDRIAL-RELATED"/>
    <property type="match status" value="1"/>
</dbReference>
<evidence type="ECO:0000313" key="14">
    <source>
        <dbReference type="Proteomes" id="UP001214250"/>
    </source>
</evidence>
<dbReference type="PANTHER" id="PTHR33694">
    <property type="entry name" value="UDP-3-O-ACYL-N-ACETYLGLUCOSAMINE DEACETYLASE 1, MITOCHONDRIAL-RELATED"/>
    <property type="match status" value="1"/>
</dbReference>
<evidence type="ECO:0000256" key="9">
    <source>
        <dbReference type="ARBA" id="ARBA00022833"/>
    </source>
</evidence>
<evidence type="ECO:0000256" key="8">
    <source>
        <dbReference type="ARBA" id="ARBA00022801"/>
    </source>
</evidence>
<dbReference type="EC" id="3.5.1.108" evidence="4 12"/>
<dbReference type="HAMAP" id="MF_00388">
    <property type="entry name" value="LpxC"/>
    <property type="match status" value="1"/>
</dbReference>
<comment type="function">
    <text evidence="2 12">Catalyzes the hydrolysis of UDP-3-O-myristoyl-N-acetylglucosamine to form UDP-3-O-myristoylglucosamine and acetate, the committed step in lipid A biosynthesis.</text>
</comment>
<comment type="cofactor">
    <cofactor evidence="1 12">
        <name>Zn(2+)</name>
        <dbReference type="ChEBI" id="CHEBI:29105"/>
    </cofactor>
</comment>
<evidence type="ECO:0000256" key="6">
    <source>
        <dbReference type="ARBA" id="ARBA00022556"/>
    </source>
</evidence>
<keyword evidence="10 12" id="KW-0443">Lipid metabolism</keyword>
<dbReference type="EMBL" id="CP117812">
    <property type="protein sequence ID" value="WDE98393.1"/>
    <property type="molecule type" value="Genomic_DNA"/>
</dbReference>
<evidence type="ECO:0000256" key="7">
    <source>
        <dbReference type="ARBA" id="ARBA00022723"/>
    </source>
</evidence>
<dbReference type="Gene3D" id="3.30.230.20">
    <property type="entry name" value="lpxc deacetylase, domain 1"/>
    <property type="match status" value="1"/>
</dbReference>
<dbReference type="SUPFAM" id="SSF54211">
    <property type="entry name" value="Ribosomal protein S5 domain 2-like"/>
    <property type="match status" value="2"/>
</dbReference>
<keyword evidence="8 12" id="KW-0378">Hydrolase</keyword>
<proteinExistence type="inferred from homology"/>
<dbReference type="InterPro" id="IPR020568">
    <property type="entry name" value="Ribosomal_Su5_D2-typ_SF"/>
</dbReference>
<evidence type="ECO:0000313" key="13">
    <source>
        <dbReference type="EMBL" id="WDE98393.1"/>
    </source>
</evidence>
<dbReference type="GO" id="GO:0103117">
    <property type="term" value="F:UDP-3-O-acyl-N-acetylglucosamine deacetylase activity"/>
    <property type="evidence" value="ECO:0007669"/>
    <property type="project" value="UniProtKB-EC"/>
</dbReference>
<dbReference type="Proteomes" id="UP001214250">
    <property type="component" value="Chromosome 2"/>
</dbReference>
<evidence type="ECO:0000256" key="12">
    <source>
        <dbReference type="HAMAP-Rule" id="MF_00388"/>
    </source>
</evidence>
<keyword evidence="7 12" id="KW-0479">Metal-binding</keyword>
<organism evidence="13 14">
    <name type="scientific">Lentisphaera profundi</name>
    <dbReference type="NCBI Taxonomy" id="1658616"/>
    <lineage>
        <taxon>Bacteria</taxon>
        <taxon>Pseudomonadati</taxon>
        <taxon>Lentisphaerota</taxon>
        <taxon>Lentisphaeria</taxon>
        <taxon>Lentisphaerales</taxon>
        <taxon>Lentisphaeraceae</taxon>
        <taxon>Lentisphaera</taxon>
    </lineage>
</organism>
<accession>A0ABY7VYP6</accession>
<feature type="binding site" evidence="12">
    <location>
        <position position="241"/>
    </location>
    <ligand>
        <name>Zn(2+)</name>
        <dbReference type="ChEBI" id="CHEBI:29105"/>
    </ligand>
</feature>
<evidence type="ECO:0000256" key="5">
    <source>
        <dbReference type="ARBA" id="ARBA00022516"/>
    </source>
</evidence>
<feature type="binding site" evidence="12">
    <location>
        <position position="237"/>
    </location>
    <ligand>
        <name>Zn(2+)</name>
        <dbReference type="ChEBI" id="CHEBI:29105"/>
    </ligand>
</feature>
<dbReference type="RefSeq" id="WP_274153267.1">
    <property type="nucleotide sequence ID" value="NZ_CP117812.1"/>
</dbReference>
<name>A0ABY7VYP6_9BACT</name>
<comment type="catalytic activity">
    <reaction evidence="11 12">
        <text>a UDP-3-O-[(3R)-3-hydroxyacyl]-N-acetyl-alpha-D-glucosamine + H2O = a UDP-3-O-[(3R)-3-hydroxyacyl]-alpha-D-glucosamine + acetate</text>
        <dbReference type="Rhea" id="RHEA:67816"/>
        <dbReference type="ChEBI" id="CHEBI:15377"/>
        <dbReference type="ChEBI" id="CHEBI:30089"/>
        <dbReference type="ChEBI" id="CHEBI:137740"/>
        <dbReference type="ChEBI" id="CHEBI:173225"/>
        <dbReference type="EC" id="3.5.1.108"/>
    </reaction>
</comment>
<comment type="pathway">
    <text evidence="3 12">Glycolipid biosynthesis; lipid IV(A) biosynthesis; lipid IV(A) from (3R)-3-hydroxytetradecanoyl-[acyl-carrier-protein] and UDP-N-acetyl-alpha-D-glucosamine: step 2/6.</text>
</comment>
<evidence type="ECO:0000256" key="4">
    <source>
        <dbReference type="ARBA" id="ARBA00012745"/>
    </source>
</evidence>
<dbReference type="InterPro" id="IPR015870">
    <property type="entry name" value="UDP-acyl_N-AcGlcN_deAcase_N"/>
</dbReference>
<keyword evidence="5 12" id="KW-0444">Lipid biosynthesis</keyword>
<evidence type="ECO:0000256" key="11">
    <source>
        <dbReference type="ARBA" id="ARBA00024535"/>
    </source>
</evidence>
<dbReference type="InterPro" id="IPR011334">
    <property type="entry name" value="UDP-acyl_GlcNac_deAcase_C"/>
</dbReference>
<dbReference type="Pfam" id="PF03331">
    <property type="entry name" value="LpxC"/>
    <property type="match status" value="1"/>
</dbReference>
<feature type="binding site" evidence="12">
    <location>
        <position position="80"/>
    </location>
    <ligand>
        <name>Zn(2+)</name>
        <dbReference type="ChEBI" id="CHEBI:29105"/>
    </ligand>
</feature>
<evidence type="ECO:0000256" key="1">
    <source>
        <dbReference type="ARBA" id="ARBA00001947"/>
    </source>
</evidence>
<sequence length="282" mass="31304">MNPDKQHTIEKSASLTGIALHTGHRARLTFQPAPINTGVIFRRMDLPGKPEVHAIGTNVTEVMRGTTIEDGPAVIHTVEHVLAALMSRGIDNIYVEMDRPEPPIADGSSMPFLNILKEAGRIEQDAVREYFTIDEVQTIEMEHALITVVPDDKFRISCTVKYDQSILDTQYLSMTVTEKSFETDLSEARTFCSYFELEHLMKAGLIRGGSLDNATVIHGGTIYSKDGLRFDDEFVRHKMLDIVGDFSLLGKPLKAHIIAAKPGHPSNVTMVQKMLKLTSGTK</sequence>
<protein>
    <recommendedName>
        <fullName evidence="4 12">UDP-3-O-acyl-N-acetylglucosamine deacetylase</fullName>
        <shortName evidence="12">UDP-3-O-acyl-GlcNAc deacetylase</shortName>
        <ecNumber evidence="4 12">3.5.1.108</ecNumber>
    </recommendedName>
    <alternativeName>
        <fullName evidence="12">UDP-3-O-[R-3-hydroxymyristoyl]-N-acetylglucosamine deacetylase</fullName>
    </alternativeName>
</protein>
<feature type="active site" description="Proton donor" evidence="12">
    <location>
        <position position="264"/>
    </location>
</feature>
<gene>
    <name evidence="12 13" type="primary">lpxC</name>
    <name evidence="13" type="ORF">PQO03_21505</name>
</gene>
<keyword evidence="9 12" id="KW-0862">Zinc</keyword>
<dbReference type="Gene3D" id="3.30.1700.10">
    <property type="entry name" value="lpxc deacetylase, domain 2"/>
    <property type="match status" value="1"/>
</dbReference>
<reference evidence="13 14" key="1">
    <citation type="submission" date="2023-02" db="EMBL/GenBank/DDBJ databases">
        <title>Genome sequence of Lentisphaera profundi SAORIC-696.</title>
        <authorList>
            <person name="Kim e."/>
            <person name="Cho J.-C."/>
            <person name="Choi A."/>
            <person name="Kang I."/>
        </authorList>
    </citation>
    <scope>NUCLEOTIDE SEQUENCE [LARGE SCALE GENOMIC DNA]</scope>
    <source>
        <strain evidence="13 14">SAORIC-696</strain>
    </source>
</reference>
<comment type="similarity">
    <text evidence="12">Belongs to the LpxC family.</text>
</comment>
<dbReference type="InterPro" id="IPR004463">
    <property type="entry name" value="UDP-acyl_GlcNac_deAcase"/>
</dbReference>
<dbReference type="NCBIfam" id="TIGR00325">
    <property type="entry name" value="lpxC"/>
    <property type="match status" value="1"/>
</dbReference>